<reference evidence="3 4" key="1">
    <citation type="submission" date="2022-06" db="EMBL/GenBank/DDBJ databases">
        <title>Isolation of gut microbiota from human fecal samples.</title>
        <authorList>
            <person name="Pamer E.G."/>
            <person name="Barat B."/>
            <person name="Waligurski E."/>
            <person name="Medina S."/>
            <person name="Paddock L."/>
            <person name="Mostad J."/>
        </authorList>
    </citation>
    <scope>NUCLEOTIDE SEQUENCE [LARGE SCALE GENOMIC DNA]</scope>
    <source>
        <strain evidence="3 4">SL.3.17</strain>
    </source>
</reference>
<dbReference type="InterPro" id="IPR027051">
    <property type="entry name" value="XdhC_Rossmann_dom"/>
</dbReference>
<dbReference type="InterPro" id="IPR052698">
    <property type="entry name" value="MoCofactor_Util/Proc"/>
</dbReference>
<name>A0ABT1RNS4_9FIRM</name>
<feature type="domain" description="XdhC Rossmann" evidence="2">
    <location>
        <begin position="175"/>
        <end position="317"/>
    </location>
</feature>
<dbReference type="EMBL" id="JANFXK010000008">
    <property type="protein sequence ID" value="MCQ4636839.1"/>
    <property type="molecule type" value="Genomic_DNA"/>
</dbReference>
<gene>
    <name evidence="3" type="ORF">NE619_08860</name>
</gene>
<dbReference type="Pfam" id="PF02625">
    <property type="entry name" value="XdhC_CoxI"/>
    <property type="match status" value="1"/>
</dbReference>
<feature type="domain" description="XdhC- CoxI" evidence="1">
    <location>
        <begin position="65"/>
        <end position="131"/>
    </location>
</feature>
<dbReference type="Pfam" id="PF13478">
    <property type="entry name" value="XdhC_C"/>
    <property type="match status" value="1"/>
</dbReference>
<proteinExistence type="predicted"/>
<dbReference type="Proteomes" id="UP001524502">
    <property type="component" value="Unassembled WGS sequence"/>
</dbReference>
<keyword evidence="4" id="KW-1185">Reference proteome</keyword>
<evidence type="ECO:0000313" key="4">
    <source>
        <dbReference type="Proteomes" id="UP001524502"/>
    </source>
</evidence>
<dbReference type="RefSeq" id="WP_256132032.1">
    <property type="nucleotide sequence ID" value="NZ_JANFXK010000008.1"/>
</dbReference>
<sequence length="325" mass="36429">MTYREKSGAAALGCRRPERRPHIQRAGSGALKKENPYGKLVAEFAGTDKEGIMSDKIIYFARDLLEKGEDFVIAKVVDTTGSTPRKKGAWLLMQQDGTTSGTVGGGRLEAETEKLCRETFKTKEKSKLHHFKLNTEEQDALDMGCGGNADVLIEYIDAAHPEDFVEEFNLQTTAYIFGAGHVGLALEPVLRYVNFRTVAIDDREEYANRERFPEAAEVKVIKDFKHSFEDIKTDEDSYIVIVTRGHMGDYDVLRDALKQKSAYVGMIGSRKKNKMLFDMLREEGYAEEDIARVHAPIGLSIQAETPEEIAISITAEMIQVRANHD</sequence>
<organism evidence="3 4">
    <name type="scientific">Anaerovorax odorimutans</name>
    <dbReference type="NCBI Taxonomy" id="109327"/>
    <lineage>
        <taxon>Bacteria</taxon>
        <taxon>Bacillati</taxon>
        <taxon>Bacillota</taxon>
        <taxon>Clostridia</taxon>
        <taxon>Peptostreptococcales</taxon>
        <taxon>Anaerovoracaceae</taxon>
        <taxon>Anaerovorax</taxon>
    </lineage>
</organism>
<dbReference type="PANTHER" id="PTHR30388">
    <property type="entry name" value="ALDEHYDE OXIDOREDUCTASE MOLYBDENUM COFACTOR ASSEMBLY PROTEIN"/>
    <property type="match status" value="1"/>
</dbReference>
<protein>
    <submittedName>
        <fullName evidence="3">XdhC/CoxI family protein</fullName>
    </submittedName>
</protein>
<dbReference type="InterPro" id="IPR003777">
    <property type="entry name" value="XdhC_CoxI"/>
</dbReference>
<dbReference type="Gene3D" id="3.40.50.720">
    <property type="entry name" value="NAD(P)-binding Rossmann-like Domain"/>
    <property type="match status" value="1"/>
</dbReference>
<comment type="caution">
    <text evidence="3">The sequence shown here is derived from an EMBL/GenBank/DDBJ whole genome shotgun (WGS) entry which is preliminary data.</text>
</comment>
<accession>A0ABT1RNS4</accession>
<evidence type="ECO:0000259" key="1">
    <source>
        <dbReference type="Pfam" id="PF02625"/>
    </source>
</evidence>
<dbReference type="PANTHER" id="PTHR30388:SF6">
    <property type="entry name" value="XANTHINE DEHYDROGENASE SUBUNIT A-RELATED"/>
    <property type="match status" value="1"/>
</dbReference>
<evidence type="ECO:0000313" key="3">
    <source>
        <dbReference type="EMBL" id="MCQ4636839.1"/>
    </source>
</evidence>
<evidence type="ECO:0000259" key="2">
    <source>
        <dbReference type="Pfam" id="PF13478"/>
    </source>
</evidence>